<proteinExistence type="predicted"/>
<sequence length="85" mass="8802">MSLLIFFADVGGYALDFHHGFVIQYGCNRDIELDLLTIANRDALEEPFDSAINRSASGGGGGVAVAAVGCGIEPAAVAATESKKE</sequence>
<dbReference type="Proteomes" id="UP001056120">
    <property type="component" value="Linkage Group LG26"/>
</dbReference>
<accession>A0ACB8Z6N5</accession>
<protein>
    <submittedName>
        <fullName evidence="1">Uncharacterized protein</fullName>
    </submittedName>
</protein>
<name>A0ACB8Z6N5_9ASTR</name>
<organism evidence="1 2">
    <name type="scientific">Smallanthus sonchifolius</name>
    <dbReference type="NCBI Taxonomy" id="185202"/>
    <lineage>
        <taxon>Eukaryota</taxon>
        <taxon>Viridiplantae</taxon>
        <taxon>Streptophyta</taxon>
        <taxon>Embryophyta</taxon>
        <taxon>Tracheophyta</taxon>
        <taxon>Spermatophyta</taxon>
        <taxon>Magnoliopsida</taxon>
        <taxon>eudicotyledons</taxon>
        <taxon>Gunneridae</taxon>
        <taxon>Pentapetalae</taxon>
        <taxon>asterids</taxon>
        <taxon>campanulids</taxon>
        <taxon>Asterales</taxon>
        <taxon>Asteraceae</taxon>
        <taxon>Asteroideae</taxon>
        <taxon>Heliantheae alliance</taxon>
        <taxon>Millerieae</taxon>
        <taxon>Smallanthus</taxon>
    </lineage>
</organism>
<evidence type="ECO:0000313" key="2">
    <source>
        <dbReference type="Proteomes" id="UP001056120"/>
    </source>
</evidence>
<reference evidence="1 2" key="2">
    <citation type="journal article" date="2022" name="Mol. Ecol. Resour.">
        <title>The genomes of chicory, endive, great burdock and yacon provide insights into Asteraceae paleo-polyploidization history and plant inulin production.</title>
        <authorList>
            <person name="Fan W."/>
            <person name="Wang S."/>
            <person name="Wang H."/>
            <person name="Wang A."/>
            <person name="Jiang F."/>
            <person name="Liu H."/>
            <person name="Zhao H."/>
            <person name="Xu D."/>
            <person name="Zhang Y."/>
        </authorList>
    </citation>
    <scope>NUCLEOTIDE SEQUENCE [LARGE SCALE GENOMIC DNA]</scope>
    <source>
        <strain evidence="2">cv. Yunnan</strain>
        <tissue evidence="1">Leaves</tissue>
    </source>
</reference>
<keyword evidence="2" id="KW-1185">Reference proteome</keyword>
<reference evidence="2" key="1">
    <citation type="journal article" date="2022" name="Mol. Ecol. Resour.">
        <title>The genomes of chicory, endive, great burdock and yacon provide insights into Asteraceae palaeo-polyploidization history and plant inulin production.</title>
        <authorList>
            <person name="Fan W."/>
            <person name="Wang S."/>
            <person name="Wang H."/>
            <person name="Wang A."/>
            <person name="Jiang F."/>
            <person name="Liu H."/>
            <person name="Zhao H."/>
            <person name="Xu D."/>
            <person name="Zhang Y."/>
        </authorList>
    </citation>
    <scope>NUCLEOTIDE SEQUENCE [LARGE SCALE GENOMIC DNA]</scope>
    <source>
        <strain evidence="2">cv. Yunnan</strain>
    </source>
</reference>
<dbReference type="EMBL" id="CM042043">
    <property type="protein sequence ID" value="KAI3693652.1"/>
    <property type="molecule type" value="Genomic_DNA"/>
</dbReference>
<gene>
    <name evidence="1" type="ORF">L1987_76600</name>
</gene>
<evidence type="ECO:0000313" key="1">
    <source>
        <dbReference type="EMBL" id="KAI3693652.1"/>
    </source>
</evidence>
<comment type="caution">
    <text evidence="1">The sequence shown here is derived from an EMBL/GenBank/DDBJ whole genome shotgun (WGS) entry which is preliminary data.</text>
</comment>